<keyword evidence="1" id="KW-0863">Zinc-finger</keyword>
<keyword evidence="1" id="KW-0862">Zinc</keyword>
<keyword evidence="1" id="KW-0479">Metal-binding</keyword>
<dbReference type="InterPro" id="IPR013087">
    <property type="entry name" value="Znf_C2H2_type"/>
</dbReference>
<dbReference type="RefSeq" id="XP_018736834.1">
    <property type="nucleotide sequence ID" value="XM_018882460.1"/>
</dbReference>
<dbReference type="OrthoDB" id="18440at2759"/>
<dbReference type="AlphaFoldDB" id="A0A161HLP5"/>
<dbReference type="EMBL" id="CP014502">
    <property type="protein sequence ID" value="ANB14357.1"/>
    <property type="molecule type" value="Genomic_DNA"/>
</dbReference>
<dbReference type="SMART" id="SM00355">
    <property type="entry name" value="ZnF_C2H2"/>
    <property type="match status" value="2"/>
</dbReference>
<reference evidence="3 4" key="1">
    <citation type="submission" date="2016-02" db="EMBL/GenBank/DDBJ databases">
        <title>Complete genome sequence and transcriptome regulation of the pentose utilising yeast Sugiyamaella lignohabitans.</title>
        <authorList>
            <person name="Bellasio M."/>
            <person name="Peymann A."/>
            <person name="Valli M."/>
            <person name="Sipitzky M."/>
            <person name="Graf A."/>
            <person name="Sauer M."/>
            <person name="Marx H."/>
            <person name="Mattanovich D."/>
        </authorList>
    </citation>
    <scope>NUCLEOTIDE SEQUENCE [LARGE SCALE GENOMIC DNA]</scope>
    <source>
        <strain evidence="3 4">CBS 10342</strain>
    </source>
</reference>
<organism evidence="3 4">
    <name type="scientific">Sugiyamaella lignohabitans</name>
    <dbReference type="NCBI Taxonomy" id="796027"/>
    <lineage>
        <taxon>Eukaryota</taxon>
        <taxon>Fungi</taxon>
        <taxon>Dikarya</taxon>
        <taxon>Ascomycota</taxon>
        <taxon>Saccharomycotina</taxon>
        <taxon>Dipodascomycetes</taxon>
        <taxon>Dipodascales</taxon>
        <taxon>Trichomonascaceae</taxon>
        <taxon>Sugiyamaella</taxon>
    </lineage>
</organism>
<accession>A0A161HLP5</accession>
<dbReference type="GeneID" id="30037557"/>
<feature type="domain" description="C2H2-type" evidence="2">
    <location>
        <begin position="66"/>
        <end position="89"/>
    </location>
</feature>
<dbReference type="PROSITE" id="PS00028">
    <property type="entry name" value="ZINC_FINGER_C2H2_1"/>
    <property type="match status" value="1"/>
</dbReference>
<dbReference type="PROSITE" id="PS50157">
    <property type="entry name" value="ZINC_FINGER_C2H2_2"/>
    <property type="match status" value="1"/>
</dbReference>
<evidence type="ECO:0000256" key="1">
    <source>
        <dbReference type="PROSITE-ProRule" id="PRU00042"/>
    </source>
</evidence>
<protein>
    <recommendedName>
        <fullName evidence="2">C2H2-type domain-containing protein</fullName>
    </recommendedName>
</protein>
<dbReference type="KEGG" id="slb:AWJ20_5328"/>
<dbReference type="PANTHER" id="PTHR21354:SF0">
    <property type="entry name" value="ZINC FINGER PROTEIN 511"/>
    <property type="match status" value="1"/>
</dbReference>
<gene>
    <name evidence="3" type="ORF">AWJ20_5328</name>
</gene>
<dbReference type="InterPro" id="IPR039258">
    <property type="entry name" value="ZNF511"/>
</dbReference>
<evidence type="ECO:0000313" key="4">
    <source>
        <dbReference type="Proteomes" id="UP000189580"/>
    </source>
</evidence>
<dbReference type="GO" id="GO:0008270">
    <property type="term" value="F:zinc ion binding"/>
    <property type="evidence" value="ECO:0007669"/>
    <property type="project" value="UniProtKB-KW"/>
</dbReference>
<name>A0A161HLP5_9ASCO</name>
<dbReference type="Proteomes" id="UP000189580">
    <property type="component" value="Chromosome d"/>
</dbReference>
<keyword evidence="4" id="KW-1185">Reference proteome</keyword>
<evidence type="ECO:0000313" key="3">
    <source>
        <dbReference type="EMBL" id="ANB14357.1"/>
    </source>
</evidence>
<sequence>MKRVRSHDDDVINDVDLQPKLASLDSAQPSPDQLITCNLPPFCHIDPLQFVSLEQFESHYHRFHSYRCSVCHKVFPSEIILELHITECHDAFAGARQARGEKIVSNRSVPISLSEYGVVYWGWEAKEASLWPPAAGAPPQTPLLLSLRSSRTSRVSDFRLTDQYGCLVEGCDRFCSTAQKRRRHVIDKHGYPPQFDFKIIEYGLSRNQNSLLRQ</sequence>
<proteinExistence type="predicted"/>
<evidence type="ECO:0000259" key="2">
    <source>
        <dbReference type="PROSITE" id="PS50157"/>
    </source>
</evidence>
<dbReference type="PANTHER" id="PTHR21354">
    <property type="entry name" value="ZINC FINGER PROTEIN 511"/>
    <property type="match status" value="1"/>
</dbReference>